<keyword evidence="1" id="KW-0812">Transmembrane</keyword>
<evidence type="ECO:0000313" key="2">
    <source>
        <dbReference type="EMBL" id="MDT9593179.1"/>
    </source>
</evidence>
<feature type="transmembrane region" description="Helical" evidence="1">
    <location>
        <begin position="38"/>
        <end position="57"/>
    </location>
</feature>
<protein>
    <recommendedName>
        <fullName evidence="4">MFS transporter</fullName>
    </recommendedName>
</protein>
<dbReference type="Proteomes" id="UP001268542">
    <property type="component" value="Unassembled WGS sequence"/>
</dbReference>
<proteinExistence type="predicted"/>
<reference evidence="2 3" key="1">
    <citation type="submission" date="2023-08" db="EMBL/GenBank/DDBJ databases">
        <title>Nocardioides seae sp. nov., a bacterium isolated from a soil.</title>
        <authorList>
            <person name="Wang X."/>
        </authorList>
    </citation>
    <scope>NUCLEOTIDE SEQUENCE [LARGE SCALE GENOMIC DNA]</scope>
    <source>
        <strain evidence="2 3">YZH12</strain>
    </source>
</reference>
<evidence type="ECO:0000256" key="1">
    <source>
        <dbReference type="SAM" id="Phobius"/>
    </source>
</evidence>
<keyword evidence="1" id="KW-0472">Membrane</keyword>
<accession>A0ABU3PVF4</accession>
<dbReference type="RefSeq" id="WP_315732611.1">
    <property type="nucleotide sequence ID" value="NZ_JAVYII010000003.1"/>
</dbReference>
<feature type="transmembrane region" description="Helical" evidence="1">
    <location>
        <begin position="95"/>
        <end position="113"/>
    </location>
</feature>
<feature type="transmembrane region" description="Helical" evidence="1">
    <location>
        <begin position="64"/>
        <end position="83"/>
    </location>
</feature>
<comment type="caution">
    <text evidence="2">The sequence shown here is derived from an EMBL/GenBank/DDBJ whole genome shotgun (WGS) entry which is preliminary data.</text>
</comment>
<sequence length="177" mass="18157">MRATAPAPLRTRRALSTGAVCGLGAVVAHHVAGGSTPPLWLVVLATAVGALVALPLCRRRLDGFGAGAVALLAQGTFHLGFMVHDPLVDHGGTAMLLGHLVAGAVTIGVALGVERAWWALVDSALERLLPPQVQAYAPRSRRAPLAVTTRRPAGGVDVVVRAPRGPPGGRMPLPVLP</sequence>
<organism evidence="2 3">
    <name type="scientific">Nocardioides imazamoxiresistens</name>
    <dbReference type="NCBI Taxonomy" id="3231893"/>
    <lineage>
        <taxon>Bacteria</taxon>
        <taxon>Bacillati</taxon>
        <taxon>Actinomycetota</taxon>
        <taxon>Actinomycetes</taxon>
        <taxon>Propionibacteriales</taxon>
        <taxon>Nocardioidaceae</taxon>
        <taxon>Nocardioides</taxon>
    </lineage>
</organism>
<evidence type="ECO:0000313" key="3">
    <source>
        <dbReference type="Proteomes" id="UP001268542"/>
    </source>
</evidence>
<keyword evidence="1" id="KW-1133">Transmembrane helix</keyword>
<evidence type="ECO:0008006" key="4">
    <source>
        <dbReference type="Google" id="ProtNLM"/>
    </source>
</evidence>
<name>A0ABU3PVF4_9ACTN</name>
<gene>
    <name evidence="2" type="ORF">RDV89_08875</name>
</gene>
<keyword evidence="3" id="KW-1185">Reference proteome</keyword>
<dbReference type="EMBL" id="JAVYII010000003">
    <property type="protein sequence ID" value="MDT9593179.1"/>
    <property type="molecule type" value="Genomic_DNA"/>
</dbReference>